<evidence type="ECO:0000256" key="1">
    <source>
        <dbReference type="ARBA" id="ARBA00004613"/>
    </source>
</evidence>
<organism evidence="10 11">
    <name type="scientific">Scylla paramamosain</name>
    <name type="common">Mud crab</name>
    <dbReference type="NCBI Taxonomy" id="85552"/>
    <lineage>
        <taxon>Eukaryota</taxon>
        <taxon>Metazoa</taxon>
        <taxon>Ecdysozoa</taxon>
        <taxon>Arthropoda</taxon>
        <taxon>Crustacea</taxon>
        <taxon>Multicrustacea</taxon>
        <taxon>Malacostraca</taxon>
        <taxon>Eumalacostraca</taxon>
        <taxon>Eucarida</taxon>
        <taxon>Decapoda</taxon>
        <taxon>Pleocyemata</taxon>
        <taxon>Brachyura</taxon>
        <taxon>Eubrachyura</taxon>
        <taxon>Portunoidea</taxon>
        <taxon>Portunidae</taxon>
        <taxon>Portuninae</taxon>
        <taxon>Scylla</taxon>
    </lineage>
</organism>
<comment type="caution">
    <text evidence="10">The sequence shown here is derived from an EMBL/GenBank/DDBJ whole genome shotgun (WGS) entry which is preliminary data.</text>
</comment>
<proteinExistence type="predicted"/>
<evidence type="ECO:0000259" key="9">
    <source>
        <dbReference type="PROSITE" id="PS51406"/>
    </source>
</evidence>
<dbReference type="SMART" id="SM00186">
    <property type="entry name" value="FBG"/>
    <property type="match status" value="1"/>
</dbReference>
<dbReference type="Gene3D" id="3.90.215.10">
    <property type="entry name" value="Gamma Fibrinogen, chain A, domain 1"/>
    <property type="match status" value="1"/>
</dbReference>
<dbReference type="PANTHER" id="PTHR47221">
    <property type="entry name" value="FIBRINOGEN ALPHA CHAIN"/>
    <property type="match status" value="1"/>
</dbReference>
<keyword evidence="4 7" id="KW-0175">Coiled coil</keyword>
<evidence type="ECO:0000256" key="4">
    <source>
        <dbReference type="ARBA" id="ARBA00023054"/>
    </source>
</evidence>
<dbReference type="CDD" id="cd00087">
    <property type="entry name" value="FReD"/>
    <property type="match status" value="1"/>
</dbReference>
<feature type="coiled-coil region" evidence="7">
    <location>
        <begin position="168"/>
        <end position="272"/>
    </location>
</feature>
<evidence type="ECO:0000313" key="11">
    <source>
        <dbReference type="Proteomes" id="UP001487740"/>
    </source>
</evidence>
<gene>
    <name evidence="10" type="ORF">O3P69_011877</name>
</gene>
<comment type="subcellular location">
    <subcellularLocation>
        <location evidence="1">Secreted</location>
    </subcellularLocation>
</comment>
<keyword evidence="2" id="KW-0964">Secreted</keyword>
<dbReference type="SUPFAM" id="SSF58104">
    <property type="entry name" value="Methyl-accepting chemotaxis protein (MCP) signaling domain"/>
    <property type="match status" value="1"/>
</dbReference>
<name>A0AAW0SAZ2_SCYPA</name>
<keyword evidence="11" id="KW-1185">Reference proteome</keyword>
<dbReference type="AlphaFoldDB" id="A0AAW0SAZ2"/>
<dbReference type="Proteomes" id="UP001487740">
    <property type="component" value="Unassembled WGS sequence"/>
</dbReference>
<evidence type="ECO:0000256" key="2">
    <source>
        <dbReference type="ARBA" id="ARBA00022525"/>
    </source>
</evidence>
<evidence type="ECO:0000256" key="5">
    <source>
        <dbReference type="ARBA" id="ARBA00023157"/>
    </source>
</evidence>
<dbReference type="InterPro" id="IPR037579">
    <property type="entry name" value="FIB_ANG-like"/>
</dbReference>
<dbReference type="PANTHER" id="PTHR47221:SF6">
    <property type="entry name" value="FIBRINOGEN ALPHA CHAIN"/>
    <property type="match status" value="1"/>
</dbReference>
<evidence type="ECO:0000256" key="8">
    <source>
        <dbReference type="SAM" id="SignalP"/>
    </source>
</evidence>
<dbReference type="GO" id="GO:0005576">
    <property type="term" value="C:extracellular region"/>
    <property type="evidence" value="ECO:0007669"/>
    <property type="project" value="UniProtKB-SubCell"/>
</dbReference>
<evidence type="ECO:0000256" key="6">
    <source>
        <dbReference type="ARBA" id="ARBA00023180"/>
    </source>
</evidence>
<dbReference type="Gene3D" id="1.10.287.950">
    <property type="entry name" value="Methyl-accepting chemotaxis protein"/>
    <property type="match status" value="1"/>
</dbReference>
<dbReference type="InterPro" id="IPR002181">
    <property type="entry name" value="Fibrinogen_a/b/g_C_dom"/>
</dbReference>
<evidence type="ECO:0000313" key="10">
    <source>
        <dbReference type="EMBL" id="KAK8372015.1"/>
    </source>
</evidence>
<dbReference type="Pfam" id="PF00147">
    <property type="entry name" value="Fibrinogen_C"/>
    <property type="match status" value="1"/>
</dbReference>
<keyword evidence="5" id="KW-1015">Disulfide bond</keyword>
<dbReference type="EMBL" id="JARAKH010006375">
    <property type="protein sequence ID" value="KAK8372015.1"/>
    <property type="molecule type" value="Genomic_DNA"/>
</dbReference>
<keyword evidence="6" id="KW-0325">Glycoprotein</keyword>
<dbReference type="PROSITE" id="PS51406">
    <property type="entry name" value="FIBRINOGEN_C_2"/>
    <property type="match status" value="1"/>
</dbReference>
<dbReference type="NCBIfam" id="NF040941">
    <property type="entry name" value="GGGWT_bact"/>
    <property type="match status" value="1"/>
</dbReference>
<protein>
    <recommendedName>
        <fullName evidence="9">Fibrinogen C-terminal domain-containing protein</fullName>
    </recommendedName>
</protein>
<reference evidence="10 11" key="1">
    <citation type="submission" date="2023-03" db="EMBL/GenBank/DDBJ databases">
        <title>High-quality genome of Scylla paramamosain provides insights in environmental adaptation.</title>
        <authorList>
            <person name="Zhang L."/>
        </authorList>
    </citation>
    <scope>NUCLEOTIDE SEQUENCE [LARGE SCALE GENOMIC DNA]</scope>
    <source>
        <strain evidence="10">LZ_2023a</strain>
        <tissue evidence="10">Muscle</tissue>
    </source>
</reference>
<evidence type="ECO:0000256" key="3">
    <source>
        <dbReference type="ARBA" id="ARBA00022729"/>
    </source>
</evidence>
<keyword evidence="3 8" id="KW-0732">Signal</keyword>
<feature type="chain" id="PRO_5043620504" description="Fibrinogen C-terminal domain-containing protein" evidence="8">
    <location>
        <begin position="22"/>
        <end position="552"/>
    </location>
</feature>
<feature type="domain" description="Fibrinogen C-terminal" evidence="9">
    <location>
        <begin position="312"/>
        <end position="540"/>
    </location>
</feature>
<dbReference type="InterPro" id="IPR036056">
    <property type="entry name" value="Fibrinogen-like_C"/>
</dbReference>
<feature type="signal peptide" evidence="8">
    <location>
        <begin position="1"/>
        <end position="21"/>
    </location>
</feature>
<dbReference type="SUPFAM" id="SSF56496">
    <property type="entry name" value="Fibrinogen C-terminal domain-like"/>
    <property type="match status" value="1"/>
</dbReference>
<sequence length="552" mass="61328">MARNNLCYLLWLLCVVTAGLGISAGFQDPDYLPTQPEDPLQPVWDDLDTLPLEILNGFKDQMDLHTRQMQSSLTEILSRLSSLEDKVQHEITALREEMGDLVTDRLVNAETMILEGIFKHSNAIISSVREKCDVQGHASSLAGKLVGIVNATVKEATTTCSAQAAGQTARVEQAAAKLEEVAMRVEETAAKVEETTTRVEETATKMEETMKNVEEMAAKVEETETKVEETATKVEEVAANVEETATKVEEAAAKVEETATKVEEAAAKVEETASVEEAANVAEPAVRVEEEVAASLRNGNRTHRATEGYRTVNALYLPRDCSDIHWQQPEALSGVYQTFPTLDPKGPVQAYCDMGNAGAKETGGWTVILRRQNSTWGLENFNRSWVEYREGFGHPGSGEWWYGLAPLHALTFRQPFEVEFILHDLELGIFQAAYKTFRVASEGNNFRLLTSGFSGNVSYDALTSMHHGEPFSTYDKDLDSLEGNCASNNGGGWWYKKCHRAALTATFPVSRARNSRTIRWYRTDGWLVLDDVIMKIRPSNYGQRFNTYADGE</sequence>
<dbReference type="InterPro" id="IPR014716">
    <property type="entry name" value="Fibrinogen_a/b/g_C_1"/>
</dbReference>
<evidence type="ECO:0000256" key="7">
    <source>
        <dbReference type="SAM" id="Coils"/>
    </source>
</evidence>
<accession>A0AAW0SAZ2</accession>